<feature type="region of interest" description="Disordered" evidence="1">
    <location>
        <begin position="75"/>
        <end position="134"/>
    </location>
</feature>
<evidence type="ECO:0000256" key="1">
    <source>
        <dbReference type="SAM" id="MobiDB-lite"/>
    </source>
</evidence>
<reference evidence="2 3" key="1">
    <citation type="submission" date="2014-06" db="EMBL/GenBank/DDBJ databases">
        <title>Evolutionary Origins and Diversification of the Mycorrhizal Mutualists.</title>
        <authorList>
            <consortium name="DOE Joint Genome Institute"/>
            <consortium name="Mycorrhizal Genomics Consortium"/>
            <person name="Kohler A."/>
            <person name="Kuo A."/>
            <person name="Nagy L.G."/>
            <person name="Floudas D."/>
            <person name="Copeland A."/>
            <person name="Barry K.W."/>
            <person name="Cichocki N."/>
            <person name="Veneault-Fourrey C."/>
            <person name="LaButti K."/>
            <person name="Lindquist E.A."/>
            <person name="Lipzen A."/>
            <person name="Lundell T."/>
            <person name="Morin E."/>
            <person name="Murat C."/>
            <person name="Riley R."/>
            <person name="Ohm R."/>
            <person name="Sun H."/>
            <person name="Tunlid A."/>
            <person name="Henrissat B."/>
            <person name="Grigoriev I.V."/>
            <person name="Hibbett D.S."/>
            <person name="Martin F."/>
        </authorList>
    </citation>
    <scope>NUCLEOTIDE SEQUENCE [LARGE SCALE GENOMIC DNA]</scope>
    <source>
        <strain evidence="2 3">SS14</strain>
    </source>
</reference>
<feature type="compositionally biased region" description="Low complexity" evidence="1">
    <location>
        <begin position="84"/>
        <end position="101"/>
    </location>
</feature>
<evidence type="ECO:0000313" key="2">
    <source>
        <dbReference type="EMBL" id="KIJ46231.1"/>
    </source>
</evidence>
<dbReference type="Proteomes" id="UP000054279">
    <property type="component" value="Unassembled WGS sequence"/>
</dbReference>
<keyword evidence="3" id="KW-1185">Reference proteome</keyword>
<dbReference type="EMBL" id="KN837108">
    <property type="protein sequence ID" value="KIJ46231.1"/>
    <property type="molecule type" value="Genomic_DNA"/>
</dbReference>
<protein>
    <submittedName>
        <fullName evidence="2">Uncharacterized protein</fullName>
    </submittedName>
</protein>
<accession>A0A0C9W4D6</accession>
<proteinExistence type="predicted"/>
<dbReference type="AlphaFoldDB" id="A0A0C9W4D6"/>
<sequence>MTMTVTTPVTIAEMSTLVKHEDGLPILGGVITRATSPAPYPSTPTLKAWLAVRHAFEATPQSYMSIVRGILNARSTAERRAEPSTRTSPSSKVTSSTSAMTMQCKNAQRPSTRASERDTFLQTRQSYVAKSDDL</sequence>
<name>A0A0C9W4D6_SPHS4</name>
<organism evidence="2 3">
    <name type="scientific">Sphaerobolus stellatus (strain SS14)</name>
    <dbReference type="NCBI Taxonomy" id="990650"/>
    <lineage>
        <taxon>Eukaryota</taxon>
        <taxon>Fungi</taxon>
        <taxon>Dikarya</taxon>
        <taxon>Basidiomycota</taxon>
        <taxon>Agaricomycotina</taxon>
        <taxon>Agaricomycetes</taxon>
        <taxon>Phallomycetidae</taxon>
        <taxon>Geastrales</taxon>
        <taxon>Sphaerobolaceae</taxon>
        <taxon>Sphaerobolus</taxon>
    </lineage>
</organism>
<evidence type="ECO:0000313" key="3">
    <source>
        <dbReference type="Proteomes" id="UP000054279"/>
    </source>
</evidence>
<dbReference type="HOGENOM" id="CLU_1897537_0_0_1"/>
<gene>
    <name evidence="2" type="ORF">M422DRAFT_250273</name>
</gene>
<feature type="compositionally biased region" description="Polar residues" evidence="1">
    <location>
        <begin position="103"/>
        <end position="113"/>
    </location>
</feature>